<dbReference type="InterPro" id="IPR015854">
    <property type="entry name" value="ABC_transpr_LolD-like"/>
</dbReference>
<dbReference type="Proteomes" id="UP000647241">
    <property type="component" value="Unassembled WGS sequence"/>
</dbReference>
<gene>
    <name evidence="6" type="primary">lolD</name>
    <name evidence="6" type="ORF">GCM10011585_31880</name>
</gene>
<dbReference type="PANTHER" id="PTHR24220:SF689">
    <property type="entry name" value="LIPOPROTEIN-RELEASING SYSTEM ATP-BINDING PROTEIN LOLD"/>
    <property type="match status" value="1"/>
</dbReference>
<evidence type="ECO:0000313" key="6">
    <source>
        <dbReference type="EMBL" id="GGG85591.1"/>
    </source>
</evidence>
<keyword evidence="4 6" id="KW-0067">ATP-binding</keyword>
<dbReference type="GO" id="GO:0005886">
    <property type="term" value="C:plasma membrane"/>
    <property type="evidence" value="ECO:0007669"/>
    <property type="project" value="TreeGrafter"/>
</dbReference>
<organism evidence="6 7">
    <name type="scientific">Edaphobacter dinghuensis</name>
    <dbReference type="NCBI Taxonomy" id="1560005"/>
    <lineage>
        <taxon>Bacteria</taxon>
        <taxon>Pseudomonadati</taxon>
        <taxon>Acidobacteriota</taxon>
        <taxon>Terriglobia</taxon>
        <taxon>Terriglobales</taxon>
        <taxon>Acidobacteriaceae</taxon>
        <taxon>Edaphobacter</taxon>
    </lineage>
</organism>
<dbReference type="GO" id="GO:0022857">
    <property type="term" value="F:transmembrane transporter activity"/>
    <property type="evidence" value="ECO:0007669"/>
    <property type="project" value="TreeGrafter"/>
</dbReference>
<dbReference type="Gene3D" id="3.40.50.300">
    <property type="entry name" value="P-loop containing nucleotide triphosphate hydrolases"/>
    <property type="match status" value="1"/>
</dbReference>
<accession>A0A917M998</accession>
<evidence type="ECO:0000313" key="7">
    <source>
        <dbReference type="Proteomes" id="UP000647241"/>
    </source>
</evidence>
<evidence type="ECO:0000256" key="1">
    <source>
        <dbReference type="ARBA" id="ARBA00005417"/>
    </source>
</evidence>
<protein>
    <submittedName>
        <fullName evidence="6">Lipoprotein-releasing system ATP-binding protein LolD</fullName>
    </submittedName>
</protein>
<dbReference type="EMBL" id="BMGT01000003">
    <property type="protein sequence ID" value="GGG85591.1"/>
    <property type="molecule type" value="Genomic_DNA"/>
</dbReference>
<keyword evidence="6" id="KW-0449">Lipoprotein</keyword>
<dbReference type="InterPro" id="IPR027417">
    <property type="entry name" value="P-loop_NTPase"/>
</dbReference>
<comment type="caution">
    <text evidence="6">The sequence shown here is derived from an EMBL/GenBank/DDBJ whole genome shotgun (WGS) entry which is preliminary data.</text>
</comment>
<comment type="similarity">
    <text evidence="1">Belongs to the ABC transporter superfamily.</text>
</comment>
<reference evidence="6" key="1">
    <citation type="journal article" date="2014" name="Int. J. Syst. Evol. Microbiol.">
        <title>Complete genome sequence of Corynebacterium casei LMG S-19264T (=DSM 44701T), isolated from a smear-ripened cheese.</title>
        <authorList>
            <consortium name="US DOE Joint Genome Institute (JGI-PGF)"/>
            <person name="Walter F."/>
            <person name="Albersmeier A."/>
            <person name="Kalinowski J."/>
            <person name="Ruckert C."/>
        </authorList>
    </citation>
    <scope>NUCLEOTIDE SEQUENCE</scope>
    <source>
        <strain evidence="6">CGMCC 1.12997</strain>
    </source>
</reference>
<evidence type="ECO:0000256" key="4">
    <source>
        <dbReference type="ARBA" id="ARBA00022840"/>
    </source>
</evidence>
<proteinExistence type="inferred from homology"/>
<dbReference type="InterPro" id="IPR017871">
    <property type="entry name" value="ABC_transporter-like_CS"/>
</dbReference>
<dbReference type="PROSITE" id="PS50893">
    <property type="entry name" value="ABC_TRANSPORTER_2"/>
    <property type="match status" value="1"/>
</dbReference>
<dbReference type="InterPro" id="IPR003439">
    <property type="entry name" value="ABC_transporter-like_ATP-bd"/>
</dbReference>
<dbReference type="SUPFAM" id="SSF52540">
    <property type="entry name" value="P-loop containing nucleoside triphosphate hydrolases"/>
    <property type="match status" value="1"/>
</dbReference>
<dbReference type="PROSITE" id="PS00211">
    <property type="entry name" value="ABC_TRANSPORTER_1"/>
    <property type="match status" value="1"/>
</dbReference>
<dbReference type="InterPro" id="IPR003593">
    <property type="entry name" value="AAA+_ATPase"/>
</dbReference>
<dbReference type="GO" id="GO:0016887">
    <property type="term" value="F:ATP hydrolysis activity"/>
    <property type="evidence" value="ECO:0007669"/>
    <property type="project" value="InterPro"/>
</dbReference>
<dbReference type="PANTHER" id="PTHR24220">
    <property type="entry name" value="IMPORT ATP-BINDING PROTEIN"/>
    <property type="match status" value="1"/>
</dbReference>
<dbReference type="SMART" id="SM00382">
    <property type="entry name" value="AAA"/>
    <property type="match status" value="1"/>
</dbReference>
<keyword evidence="2" id="KW-0813">Transport</keyword>
<evidence type="ECO:0000259" key="5">
    <source>
        <dbReference type="PROSITE" id="PS50893"/>
    </source>
</evidence>
<dbReference type="GO" id="GO:0005524">
    <property type="term" value="F:ATP binding"/>
    <property type="evidence" value="ECO:0007669"/>
    <property type="project" value="UniProtKB-KW"/>
</dbReference>
<dbReference type="CDD" id="cd03255">
    <property type="entry name" value="ABC_MJ0796_LolCDE_FtsE"/>
    <property type="match status" value="1"/>
</dbReference>
<feature type="domain" description="ABC transporter" evidence="5">
    <location>
        <begin position="26"/>
        <end position="252"/>
    </location>
</feature>
<reference evidence="6" key="2">
    <citation type="submission" date="2020-09" db="EMBL/GenBank/DDBJ databases">
        <authorList>
            <person name="Sun Q."/>
            <person name="Zhou Y."/>
        </authorList>
    </citation>
    <scope>NUCLEOTIDE SEQUENCE</scope>
    <source>
        <strain evidence="6">CGMCC 1.12997</strain>
    </source>
</reference>
<keyword evidence="3" id="KW-0547">Nucleotide-binding</keyword>
<dbReference type="InterPro" id="IPR017911">
    <property type="entry name" value="MacB-like_ATP-bd"/>
</dbReference>
<name>A0A917M998_9BACT</name>
<sequence length="253" mass="27081">MAERIGGDSERTLEPLPGTTQATVVLRAEGLTKTYAAVPGAAGRGELELFRSLDLVVHAGEMVAIVGESGAGKSSLLHLLAALDRPTAGEVWCGTSRLSTFSAGQAADFRNRDVGYVWQFHYLLPEFTALENVAMPLLARGMGRSSALERARVWLGEVGLAERAEHRSGELSGGEQQRVSLARALVTEPKILLADEPTGDLDGKTAETVFGLIQGLHVAHGLTSVIVTHSLEFAGRCGRMLRLKEGRLEEVLE</sequence>
<dbReference type="AlphaFoldDB" id="A0A917M998"/>
<keyword evidence="7" id="KW-1185">Reference proteome</keyword>
<evidence type="ECO:0000256" key="2">
    <source>
        <dbReference type="ARBA" id="ARBA00022448"/>
    </source>
</evidence>
<evidence type="ECO:0000256" key="3">
    <source>
        <dbReference type="ARBA" id="ARBA00022741"/>
    </source>
</evidence>
<dbReference type="Pfam" id="PF00005">
    <property type="entry name" value="ABC_tran"/>
    <property type="match status" value="1"/>
</dbReference>